<dbReference type="EnsemblPlants" id="Solyc03g113215.1.1">
    <property type="protein sequence ID" value="Solyc03g113215.1.1"/>
    <property type="gene ID" value="Solyc03g113215.1"/>
</dbReference>
<reference evidence="1" key="2">
    <citation type="submission" date="2019-01" db="UniProtKB">
        <authorList>
            <consortium name="EnsemblPlants"/>
        </authorList>
    </citation>
    <scope>IDENTIFICATION</scope>
    <source>
        <strain evidence="1">cv. Heinz 1706</strain>
    </source>
</reference>
<organism evidence="1">
    <name type="scientific">Solanum lycopersicum</name>
    <name type="common">Tomato</name>
    <name type="synonym">Lycopersicon esculentum</name>
    <dbReference type="NCBI Taxonomy" id="4081"/>
    <lineage>
        <taxon>Eukaryota</taxon>
        <taxon>Viridiplantae</taxon>
        <taxon>Streptophyta</taxon>
        <taxon>Embryophyta</taxon>
        <taxon>Tracheophyta</taxon>
        <taxon>Spermatophyta</taxon>
        <taxon>Magnoliopsida</taxon>
        <taxon>eudicotyledons</taxon>
        <taxon>Gunneridae</taxon>
        <taxon>Pentapetalae</taxon>
        <taxon>asterids</taxon>
        <taxon>lamiids</taxon>
        <taxon>Solanales</taxon>
        <taxon>Solanaceae</taxon>
        <taxon>Solanoideae</taxon>
        <taxon>Solaneae</taxon>
        <taxon>Solanum</taxon>
        <taxon>Solanum subgen. Lycopersicon</taxon>
    </lineage>
</organism>
<proteinExistence type="predicted"/>
<accession>A0A3Q7FPT4</accession>
<protein>
    <submittedName>
        <fullName evidence="1">Uncharacterized protein</fullName>
    </submittedName>
</protein>
<keyword evidence="2" id="KW-1185">Reference proteome</keyword>
<dbReference type="AlphaFoldDB" id="A0A3Q7FPT4"/>
<dbReference type="Gramene" id="Solyc03g113215.1.1">
    <property type="protein sequence ID" value="Solyc03g113215.1.1"/>
    <property type="gene ID" value="Solyc03g113215.1"/>
</dbReference>
<evidence type="ECO:0000313" key="2">
    <source>
        <dbReference type="Proteomes" id="UP000004994"/>
    </source>
</evidence>
<sequence>MEICGEGILLEIVNPMTIYVYNQFGKGLKIRASPSLAVFAASMAFISAPILRESAEKILFWTRAPKLPSLNRPVTVSSQGISIIAPANFTCIRTLSILNFCKSKMWHSKKKYRITLENIYRVSEAERTSVSKLKPPPHSASVFVAVSKAISAPILKNPIPVTPERLNSGVFSKLMPVATPK</sequence>
<dbReference type="Proteomes" id="UP000004994">
    <property type="component" value="Chromosome 3"/>
</dbReference>
<reference evidence="1" key="1">
    <citation type="journal article" date="2012" name="Nature">
        <title>The tomato genome sequence provides insights into fleshy fruit evolution.</title>
        <authorList>
            <consortium name="Tomato Genome Consortium"/>
        </authorList>
    </citation>
    <scope>NUCLEOTIDE SEQUENCE [LARGE SCALE GENOMIC DNA]</scope>
    <source>
        <strain evidence="1">cv. Heinz 1706</strain>
    </source>
</reference>
<dbReference type="InParanoid" id="A0A3Q7FPT4"/>
<evidence type="ECO:0000313" key="1">
    <source>
        <dbReference type="EnsemblPlants" id="Solyc03g113215.1.1"/>
    </source>
</evidence>
<name>A0A3Q7FPT4_SOLLC</name>